<dbReference type="EMBL" id="JACRTB010000009">
    <property type="protein sequence ID" value="MBC8576220.1"/>
    <property type="molecule type" value="Genomic_DNA"/>
</dbReference>
<evidence type="ECO:0000313" key="9">
    <source>
        <dbReference type="EMBL" id="MBC8576220.1"/>
    </source>
</evidence>
<dbReference type="Gene3D" id="3.40.5.10">
    <property type="entry name" value="Ribosomal protein L9, N-terminal domain"/>
    <property type="match status" value="1"/>
</dbReference>
<proteinExistence type="inferred from homology"/>
<dbReference type="InterPro" id="IPR036791">
    <property type="entry name" value="Ribosomal_bL9_C_sf"/>
</dbReference>
<dbReference type="SUPFAM" id="SSF55653">
    <property type="entry name" value="Ribosomal protein L9 C-domain"/>
    <property type="match status" value="1"/>
</dbReference>
<dbReference type="InterPro" id="IPR020069">
    <property type="entry name" value="Ribosomal_bL9_C"/>
</dbReference>
<dbReference type="InterPro" id="IPR020070">
    <property type="entry name" value="Ribosomal_bL9_N"/>
</dbReference>
<dbReference type="InterPro" id="IPR020594">
    <property type="entry name" value="Ribosomal_bL9_bac/chp"/>
</dbReference>
<evidence type="ECO:0000256" key="4">
    <source>
        <dbReference type="ARBA" id="ARBA00022980"/>
    </source>
</evidence>
<dbReference type="GO" id="GO:0005840">
    <property type="term" value="C:ribosome"/>
    <property type="evidence" value="ECO:0007669"/>
    <property type="project" value="UniProtKB-KW"/>
</dbReference>
<dbReference type="Pfam" id="PF01281">
    <property type="entry name" value="Ribosomal_L9_N"/>
    <property type="match status" value="1"/>
</dbReference>
<dbReference type="SUPFAM" id="SSF55658">
    <property type="entry name" value="L9 N-domain-like"/>
    <property type="match status" value="1"/>
</dbReference>
<dbReference type="InterPro" id="IPR009027">
    <property type="entry name" value="Ribosomal_bL9/RNase_H1_N"/>
</dbReference>
<sequence length="147" mass="15839">MKVILLSDVKGTGKKGEMHEVSDGYARNFLLPRKLAQPATTQAVGEMKAKQESKAYHDEMDRKAAQELADQLSKLKIQVHAKAGSAGRLFGAVTTKEIAEAISAQIGTEIDKKKISIGSDIKAYGDYEAAVKLYAGISAKVQLTVCE</sequence>
<dbReference type="InterPro" id="IPR000244">
    <property type="entry name" value="Ribosomal_bL9"/>
</dbReference>
<dbReference type="NCBIfam" id="TIGR00158">
    <property type="entry name" value="L9"/>
    <property type="match status" value="1"/>
</dbReference>
<dbReference type="HAMAP" id="MF_00503">
    <property type="entry name" value="Ribosomal_bL9"/>
    <property type="match status" value="1"/>
</dbReference>
<comment type="similarity">
    <text evidence="1 7">Belongs to the bacterial ribosomal protein bL9 family.</text>
</comment>
<dbReference type="Pfam" id="PF03948">
    <property type="entry name" value="Ribosomal_L9_C"/>
    <property type="match status" value="1"/>
</dbReference>
<comment type="function">
    <text evidence="7">Binds to the 23S rRNA.</text>
</comment>
<evidence type="ECO:0000256" key="6">
    <source>
        <dbReference type="ARBA" id="ARBA00035292"/>
    </source>
</evidence>
<evidence type="ECO:0000256" key="2">
    <source>
        <dbReference type="ARBA" id="ARBA00022730"/>
    </source>
</evidence>
<comment type="caution">
    <text evidence="9">The sequence shown here is derived from an EMBL/GenBank/DDBJ whole genome shotgun (WGS) entry which is preliminary data.</text>
</comment>
<accession>A0ABR7NJ37</accession>
<dbReference type="InterPro" id="IPR036935">
    <property type="entry name" value="Ribosomal_bL9_N_sf"/>
</dbReference>
<dbReference type="RefSeq" id="WP_262399761.1">
    <property type="nucleotide sequence ID" value="NZ_JACRTB010000009.1"/>
</dbReference>
<name>A0ABR7NJ37_9FIRM</name>
<keyword evidence="4 7" id="KW-0689">Ribosomal protein</keyword>
<evidence type="ECO:0000313" key="10">
    <source>
        <dbReference type="Proteomes" id="UP000658131"/>
    </source>
</evidence>
<evidence type="ECO:0000256" key="3">
    <source>
        <dbReference type="ARBA" id="ARBA00022884"/>
    </source>
</evidence>
<evidence type="ECO:0000256" key="7">
    <source>
        <dbReference type="HAMAP-Rule" id="MF_00503"/>
    </source>
</evidence>
<evidence type="ECO:0000256" key="5">
    <source>
        <dbReference type="ARBA" id="ARBA00023274"/>
    </source>
</evidence>
<dbReference type="Proteomes" id="UP000658131">
    <property type="component" value="Unassembled WGS sequence"/>
</dbReference>
<dbReference type="PANTHER" id="PTHR21368">
    <property type="entry name" value="50S RIBOSOMAL PROTEIN L9"/>
    <property type="match status" value="1"/>
</dbReference>
<keyword evidence="3 7" id="KW-0694">RNA-binding</keyword>
<keyword evidence="10" id="KW-1185">Reference proteome</keyword>
<evidence type="ECO:0000256" key="1">
    <source>
        <dbReference type="ARBA" id="ARBA00010605"/>
    </source>
</evidence>
<gene>
    <name evidence="7" type="primary">rplI</name>
    <name evidence="9" type="ORF">H8717_07355</name>
</gene>
<feature type="domain" description="Ribosomal protein L9" evidence="8">
    <location>
        <begin position="13"/>
        <end position="40"/>
    </location>
</feature>
<evidence type="ECO:0000259" key="8">
    <source>
        <dbReference type="PROSITE" id="PS00651"/>
    </source>
</evidence>
<dbReference type="Gene3D" id="3.10.430.100">
    <property type="entry name" value="Ribosomal protein L9, C-terminal domain"/>
    <property type="match status" value="1"/>
</dbReference>
<protein>
    <recommendedName>
        <fullName evidence="6 7">Large ribosomal subunit protein bL9</fullName>
    </recommendedName>
</protein>
<keyword evidence="5 7" id="KW-0687">Ribonucleoprotein</keyword>
<organism evidence="9 10">
    <name type="scientific">Yanshouia hominis</name>
    <dbReference type="NCBI Taxonomy" id="2763673"/>
    <lineage>
        <taxon>Bacteria</taxon>
        <taxon>Bacillati</taxon>
        <taxon>Bacillota</taxon>
        <taxon>Clostridia</taxon>
        <taxon>Eubacteriales</taxon>
        <taxon>Oscillospiraceae</taxon>
        <taxon>Yanshouia</taxon>
    </lineage>
</organism>
<dbReference type="PROSITE" id="PS00651">
    <property type="entry name" value="RIBOSOMAL_L9"/>
    <property type="match status" value="1"/>
</dbReference>
<keyword evidence="2 7" id="KW-0699">rRNA-binding</keyword>
<reference evidence="9 10" key="1">
    <citation type="submission" date="2020-08" db="EMBL/GenBank/DDBJ databases">
        <title>Genome public.</title>
        <authorList>
            <person name="Liu C."/>
            <person name="Sun Q."/>
        </authorList>
    </citation>
    <scope>NUCLEOTIDE SEQUENCE [LARGE SCALE GENOMIC DNA]</scope>
    <source>
        <strain evidence="9 10">BX1</strain>
    </source>
</reference>